<gene>
    <name evidence="1" type="ORF">SAMN02982996_01287</name>
</gene>
<keyword evidence="2" id="KW-1185">Reference proteome</keyword>
<dbReference type="EMBL" id="FNQS01000003">
    <property type="protein sequence ID" value="SEA26155.1"/>
    <property type="molecule type" value="Genomic_DNA"/>
</dbReference>
<sequence>MSYRIQTNGYRAGGILNSRQIASIATLRLPIDYIILAIELYGGARVEETISVTVLPISKVLINETFHL</sequence>
<evidence type="ECO:0000313" key="2">
    <source>
        <dbReference type="Proteomes" id="UP000187280"/>
    </source>
</evidence>
<accession>A0A1H3ZRB4</accession>
<organism evidence="1 2">
    <name type="scientific">Lonsdalea quercina</name>
    <dbReference type="NCBI Taxonomy" id="71657"/>
    <lineage>
        <taxon>Bacteria</taxon>
        <taxon>Pseudomonadati</taxon>
        <taxon>Pseudomonadota</taxon>
        <taxon>Gammaproteobacteria</taxon>
        <taxon>Enterobacterales</taxon>
        <taxon>Pectobacteriaceae</taxon>
        <taxon>Lonsdalea</taxon>
    </lineage>
</organism>
<evidence type="ECO:0000313" key="1">
    <source>
        <dbReference type="EMBL" id="SEA26155.1"/>
    </source>
</evidence>
<dbReference type="AlphaFoldDB" id="A0A1H3ZRB4"/>
<proteinExistence type="predicted"/>
<dbReference type="Proteomes" id="UP000187280">
    <property type="component" value="Unassembled WGS sequence"/>
</dbReference>
<reference evidence="1 2" key="1">
    <citation type="submission" date="2016-10" db="EMBL/GenBank/DDBJ databases">
        <authorList>
            <person name="de Groot N.N."/>
        </authorList>
    </citation>
    <scope>NUCLEOTIDE SEQUENCE [LARGE SCALE GENOMIC DNA]</scope>
    <source>
        <strain evidence="1 2">ATCC 29281</strain>
    </source>
</reference>
<name>A0A1H3ZRB4_9GAMM</name>
<protein>
    <submittedName>
        <fullName evidence="1">Uncharacterized protein</fullName>
    </submittedName>
</protein>